<dbReference type="EMBL" id="BGPR01000627">
    <property type="protein sequence ID" value="GBM29110.1"/>
    <property type="molecule type" value="Genomic_DNA"/>
</dbReference>
<sequence>MQIRRLYAKIDRQCEKQIGIGGLWNGRLDILLLVRISTTSFGLSGDKSIPAGRVWGRCNLECLVQRGNRRRRRFDSGVTVSGWICVAWSDRE</sequence>
<accession>A0A4Y2EIY8</accession>
<gene>
    <name evidence="1" type="ORF">AVEN_40123_1</name>
</gene>
<evidence type="ECO:0000313" key="2">
    <source>
        <dbReference type="Proteomes" id="UP000499080"/>
    </source>
</evidence>
<comment type="caution">
    <text evidence="1">The sequence shown here is derived from an EMBL/GenBank/DDBJ whole genome shotgun (WGS) entry which is preliminary data.</text>
</comment>
<keyword evidence="2" id="KW-1185">Reference proteome</keyword>
<reference evidence="1 2" key="1">
    <citation type="journal article" date="2019" name="Sci. Rep.">
        <title>Orb-weaving spider Araneus ventricosus genome elucidates the spidroin gene catalogue.</title>
        <authorList>
            <person name="Kono N."/>
            <person name="Nakamura H."/>
            <person name="Ohtoshi R."/>
            <person name="Moran D.A.P."/>
            <person name="Shinohara A."/>
            <person name="Yoshida Y."/>
            <person name="Fujiwara M."/>
            <person name="Mori M."/>
            <person name="Tomita M."/>
            <person name="Arakawa K."/>
        </authorList>
    </citation>
    <scope>NUCLEOTIDE SEQUENCE [LARGE SCALE GENOMIC DNA]</scope>
</reference>
<dbReference type="Proteomes" id="UP000499080">
    <property type="component" value="Unassembled WGS sequence"/>
</dbReference>
<organism evidence="1 2">
    <name type="scientific">Araneus ventricosus</name>
    <name type="common">Orbweaver spider</name>
    <name type="synonym">Epeira ventricosa</name>
    <dbReference type="NCBI Taxonomy" id="182803"/>
    <lineage>
        <taxon>Eukaryota</taxon>
        <taxon>Metazoa</taxon>
        <taxon>Ecdysozoa</taxon>
        <taxon>Arthropoda</taxon>
        <taxon>Chelicerata</taxon>
        <taxon>Arachnida</taxon>
        <taxon>Araneae</taxon>
        <taxon>Araneomorphae</taxon>
        <taxon>Entelegynae</taxon>
        <taxon>Araneoidea</taxon>
        <taxon>Araneidae</taxon>
        <taxon>Araneus</taxon>
    </lineage>
</organism>
<evidence type="ECO:0000313" key="1">
    <source>
        <dbReference type="EMBL" id="GBM29110.1"/>
    </source>
</evidence>
<protein>
    <submittedName>
        <fullName evidence="1">Uncharacterized protein</fullName>
    </submittedName>
</protein>
<name>A0A4Y2EIY8_ARAVE</name>
<proteinExistence type="predicted"/>
<dbReference type="AlphaFoldDB" id="A0A4Y2EIY8"/>